<evidence type="ECO:0000313" key="3">
    <source>
        <dbReference type="Proteomes" id="UP000298284"/>
    </source>
</evidence>
<keyword evidence="1" id="KW-0732">Signal</keyword>
<dbReference type="RefSeq" id="WP_135531652.1">
    <property type="nucleotide sequence ID" value="NZ_SRKZ01000004.1"/>
</dbReference>
<protein>
    <recommendedName>
        <fullName evidence="4">DUF4369 domain-containing protein</fullName>
    </recommendedName>
</protein>
<sequence>MRFSLLLPLVGLLFSRATIAQIQPFNTYKSGSYVLLNDRTHRIDGQLKLKSSTLLLVKDDKGKSTKLAPESVHSFRIENRAYTVACDFEVRQGLYDSVVEQAFVEQLDSGQVILMRYAFTTGAPTMNAGGVMTGGQSQNEVYLLRWARGTSVLAIQGSWFTGGGARFREALLPYISQRPDLVQLIENRSITTHELPKLIRALNTGQKYELLTSSSTYN</sequence>
<keyword evidence="3" id="KW-1185">Reference proteome</keyword>
<proteinExistence type="predicted"/>
<dbReference type="OrthoDB" id="879754at2"/>
<dbReference type="EMBL" id="SRKZ01000004">
    <property type="protein sequence ID" value="TGD79909.1"/>
    <property type="molecule type" value="Genomic_DNA"/>
</dbReference>
<accession>A0A4Z0MKH6</accession>
<feature type="signal peptide" evidence="1">
    <location>
        <begin position="1"/>
        <end position="20"/>
    </location>
</feature>
<gene>
    <name evidence="2" type="ORF">EU557_17005</name>
</gene>
<dbReference type="Proteomes" id="UP000298284">
    <property type="component" value="Unassembled WGS sequence"/>
</dbReference>
<dbReference type="AlphaFoldDB" id="A0A4Z0MKH6"/>
<organism evidence="2 3">
    <name type="scientific">Hymenobacter wooponensis</name>
    <dbReference type="NCBI Taxonomy" id="1525360"/>
    <lineage>
        <taxon>Bacteria</taxon>
        <taxon>Pseudomonadati</taxon>
        <taxon>Bacteroidota</taxon>
        <taxon>Cytophagia</taxon>
        <taxon>Cytophagales</taxon>
        <taxon>Hymenobacteraceae</taxon>
        <taxon>Hymenobacter</taxon>
    </lineage>
</organism>
<evidence type="ECO:0008006" key="4">
    <source>
        <dbReference type="Google" id="ProtNLM"/>
    </source>
</evidence>
<evidence type="ECO:0000313" key="2">
    <source>
        <dbReference type="EMBL" id="TGD79909.1"/>
    </source>
</evidence>
<comment type="caution">
    <text evidence="2">The sequence shown here is derived from an EMBL/GenBank/DDBJ whole genome shotgun (WGS) entry which is preliminary data.</text>
</comment>
<name>A0A4Z0MKH6_9BACT</name>
<feature type="chain" id="PRO_5021401449" description="DUF4369 domain-containing protein" evidence="1">
    <location>
        <begin position="21"/>
        <end position="218"/>
    </location>
</feature>
<evidence type="ECO:0000256" key="1">
    <source>
        <dbReference type="SAM" id="SignalP"/>
    </source>
</evidence>
<reference evidence="2 3" key="1">
    <citation type="submission" date="2019-04" db="EMBL/GenBank/DDBJ databases">
        <authorList>
            <person name="Feng G."/>
            <person name="Zhang J."/>
            <person name="Zhu H."/>
        </authorList>
    </citation>
    <scope>NUCLEOTIDE SEQUENCE [LARGE SCALE GENOMIC DNA]</scope>
    <source>
        <strain evidence="2 3">JCM 19491</strain>
    </source>
</reference>